<protein>
    <submittedName>
        <fullName evidence="3">Putative integral membrane protein</fullName>
    </submittedName>
</protein>
<reference evidence="4 5" key="2">
    <citation type="submission" date="2016-05" db="EMBL/GenBank/DDBJ databases">
        <title>Draft genome sequences of four strains of Ehrlichia ruminantium, a tick-borne pathogen of ruminants, isolated from Zimbabwe, The Gambia and Ghana.</title>
        <authorList>
            <person name="Nakao R."/>
            <person name="Jongejan F."/>
            <person name="Sugimoto C."/>
        </authorList>
    </citation>
    <scope>NUCLEOTIDE SEQUENCE [LARGE SCALE GENOMIC DNA]</scope>
    <source>
        <strain evidence="4">Kerr Seringe</strain>
        <strain evidence="5">Pokoase 417</strain>
    </source>
</reference>
<evidence type="ECO:0000313" key="3">
    <source>
        <dbReference type="EMBL" id="GAT78407.1"/>
    </source>
</evidence>
<keyword evidence="1" id="KW-0472">Membrane</keyword>
<accession>A0A161LYR4</accession>
<dbReference type="AlphaFoldDB" id="A0A161LYR4"/>
<name>A0A161LYR4_EHRRU</name>
<proteinExistence type="predicted"/>
<feature type="transmembrane region" description="Helical" evidence="1">
    <location>
        <begin position="69"/>
        <end position="87"/>
    </location>
</feature>
<reference evidence="3" key="1">
    <citation type="journal article" date="2016" name="Genome Announc.">
        <title>Draft Genome Sequences of Three Strains of Ehrlichia ruminantium, a Tick-Borne Pathogen of Ruminants, Isolated from Zimbabwe, The Gambia, and Ghana.</title>
        <authorList>
            <person name="Nakao R."/>
            <person name="Jongejan F."/>
            <person name="Sugimoto C."/>
        </authorList>
    </citation>
    <scope>NUCLEOTIDE SEQUENCE</scope>
    <source>
        <strain evidence="2">Kerr Seringe</strain>
        <strain evidence="3">Pokoase 417</strain>
    </source>
</reference>
<keyword evidence="1" id="KW-0812">Transmembrane</keyword>
<evidence type="ECO:0000313" key="2">
    <source>
        <dbReference type="EMBL" id="GAT77301.1"/>
    </source>
</evidence>
<keyword evidence="1" id="KW-1133">Transmembrane helix</keyword>
<dbReference type="Proteomes" id="UP000092731">
    <property type="component" value="Unassembled WGS sequence"/>
</dbReference>
<feature type="transmembrane region" description="Helical" evidence="1">
    <location>
        <begin position="42"/>
        <end position="63"/>
    </location>
</feature>
<sequence>MLKRSDPKPLIPSEVLEPIKQKDERIKFSDITKKLKKHSSTLIAGLFIVTICIQVAIFCPANVKIFHNIASHCLSLASLMIIILYAYDMLKLFKPDNFLIFKIPIYTEDKNLLDNLVSNILKIHDVERVEIKNYEEPELD</sequence>
<dbReference type="EMBL" id="BDDL01000060">
    <property type="protein sequence ID" value="GAT77301.1"/>
    <property type="molecule type" value="Genomic_DNA"/>
</dbReference>
<dbReference type="Proteomes" id="UP000092677">
    <property type="component" value="Unassembled WGS sequence"/>
</dbReference>
<dbReference type="EMBL" id="BDDM01000201">
    <property type="protein sequence ID" value="GAT78407.1"/>
    <property type="molecule type" value="Genomic_DNA"/>
</dbReference>
<evidence type="ECO:0000313" key="4">
    <source>
        <dbReference type="Proteomes" id="UP000092677"/>
    </source>
</evidence>
<gene>
    <name evidence="2" type="ORF">EHRUM2_05200</name>
    <name evidence="3" type="ORF">EHRUM3_06290</name>
</gene>
<evidence type="ECO:0000313" key="5">
    <source>
        <dbReference type="Proteomes" id="UP000092731"/>
    </source>
</evidence>
<evidence type="ECO:0000256" key="1">
    <source>
        <dbReference type="SAM" id="Phobius"/>
    </source>
</evidence>
<organism evidence="3 5">
    <name type="scientific">Ehrlichia ruminantium</name>
    <name type="common">heartwater rickettsia</name>
    <name type="synonym">Cowdria ruminantium</name>
    <dbReference type="NCBI Taxonomy" id="779"/>
    <lineage>
        <taxon>Bacteria</taxon>
        <taxon>Pseudomonadati</taxon>
        <taxon>Pseudomonadota</taxon>
        <taxon>Alphaproteobacteria</taxon>
        <taxon>Rickettsiales</taxon>
        <taxon>Anaplasmataceae</taxon>
        <taxon>Ehrlichia</taxon>
    </lineage>
</organism>
<comment type="caution">
    <text evidence="3">The sequence shown here is derived from an EMBL/GenBank/DDBJ whole genome shotgun (WGS) entry which is preliminary data.</text>
</comment>